<dbReference type="EMBL" id="VSZS01000064">
    <property type="protein sequence ID" value="TYR31341.1"/>
    <property type="molecule type" value="Genomic_DNA"/>
</dbReference>
<organism evidence="3 4">
    <name type="scientific">Neoaquamicrobium microcysteis</name>
    <dbReference type="NCBI Taxonomy" id="2682781"/>
    <lineage>
        <taxon>Bacteria</taxon>
        <taxon>Pseudomonadati</taxon>
        <taxon>Pseudomonadota</taxon>
        <taxon>Alphaproteobacteria</taxon>
        <taxon>Hyphomicrobiales</taxon>
        <taxon>Phyllobacteriaceae</taxon>
        <taxon>Neoaquamicrobium</taxon>
    </lineage>
</organism>
<reference evidence="3 4" key="1">
    <citation type="submission" date="2019-08" db="EMBL/GenBank/DDBJ databases">
        <authorList>
            <person name="Seo Y.L."/>
        </authorList>
    </citation>
    <scope>NUCLEOTIDE SEQUENCE [LARGE SCALE GENOMIC DNA]</scope>
    <source>
        <strain evidence="3 4">MaA-C15</strain>
    </source>
</reference>
<dbReference type="OrthoDB" id="9804721at2"/>
<sequence>MKLQALLPLVTYPQRNSDAVAKNAVAVARLLDADIHALALDATIPQVSNALSRFLLDVPGMIRETEEESRKGGEHLLTLVAESASEAGVKATSNALTATPGLLAETAATHARYFNIGLLGWEAGNQTSRSVAEAVIFASGRPAVLLPEDVTVGALDHIAVAWDGSRVAARAAADAQPFLVRAKRVSVLAVVDDKPASRDAAERLAMGLSRQGLDASAVPLRCEGRLIAETLQKSAIDRGAGLLVMGGYGHSRLRDFVLGGATQGVLDDLRMPVLLSH</sequence>
<name>A0A5D4GR92_9HYPH</name>
<reference evidence="3 4" key="2">
    <citation type="submission" date="2019-09" db="EMBL/GenBank/DDBJ databases">
        <title>Mesorhizobium sp. MaA-C15 isolated from Microcystis aeruginosa.</title>
        <authorList>
            <person name="Jeong S.E."/>
            <person name="Jin H.M."/>
            <person name="Jeon C.O."/>
        </authorList>
    </citation>
    <scope>NUCLEOTIDE SEQUENCE [LARGE SCALE GENOMIC DNA]</scope>
    <source>
        <strain evidence="3 4">MaA-C15</strain>
    </source>
</reference>
<feature type="domain" description="UspA" evidence="2">
    <location>
        <begin position="156"/>
        <end position="275"/>
    </location>
</feature>
<dbReference type="InterPro" id="IPR006015">
    <property type="entry name" value="Universal_stress_UspA"/>
</dbReference>
<dbReference type="Proteomes" id="UP000323258">
    <property type="component" value="Unassembled WGS sequence"/>
</dbReference>
<evidence type="ECO:0000313" key="3">
    <source>
        <dbReference type="EMBL" id="TYR31341.1"/>
    </source>
</evidence>
<evidence type="ECO:0000256" key="1">
    <source>
        <dbReference type="ARBA" id="ARBA00008791"/>
    </source>
</evidence>
<accession>A0A5D4GR92</accession>
<dbReference type="Pfam" id="PF00582">
    <property type="entry name" value="Usp"/>
    <property type="match status" value="1"/>
</dbReference>
<evidence type="ECO:0000259" key="2">
    <source>
        <dbReference type="Pfam" id="PF00582"/>
    </source>
</evidence>
<keyword evidence="4" id="KW-1185">Reference proteome</keyword>
<protein>
    <submittedName>
        <fullName evidence="3">Universal stress protein</fullName>
    </submittedName>
</protein>
<dbReference type="RefSeq" id="WP_148915314.1">
    <property type="nucleotide sequence ID" value="NZ_VSZS01000064.1"/>
</dbReference>
<dbReference type="PANTHER" id="PTHR46268:SF15">
    <property type="entry name" value="UNIVERSAL STRESS PROTEIN HP_0031"/>
    <property type="match status" value="1"/>
</dbReference>
<proteinExistence type="inferred from homology"/>
<comment type="caution">
    <text evidence="3">The sequence shown here is derived from an EMBL/GenBank/DDBJ whole genome shotgun (WGS) entry which is preliminary data.</text>
</comment>
<dbReference type="AlphaFoldDB" id="A0A5D4GR92"/>
<gene>
    <name evidence="3" type="ORF">FY036_13725</name>
</gene>
<evidence type="ECO:0000313" key="4">
    <source>
        <dbReference type="Proteomes" id="UP000323258"/>
    </source>
</evidence>
<dbReference type="InterPro" id="IPR006016">
    <property type="entry name" value="UspA"/>
</dbReference>
<dbReference type="Gene3D" id="3.40.50.12370">
    <property type="match status" value="1"/>
</dbReference>
<dbReference type="CDD" id="cd00293">
    <property type="entry name" value="USP-like"/>
    <property type="match status" value="1"/>
</dbReference>
<dbReference type="SUPFAM" id="SSF52402">
    <property type="entry name" value="Adenine nucleotide alpha hydrolases-like"/>
    <property type="match status" value="1"/>
</dbReference>
<comment type="similarity">
    <text evidence="1">Belongs to the universal stress protein A family.</text>
</comment>
<dbReference type="PRINTS" id="PR01438">
    <property type="entry name" value="UNVRSLSTRESS"/>
</dbReference>
<dbReference type="PANTHER" id="PTHR46268">
    <property type="entry name" value="STRESS RESPONSE PROTEIN NHAX"/>
    <property type="match status" value="1"/>
</dbReference>